<dbReference type="RefSeq" id="WP_204515188.1">
    <property type="nucleotide sequence ID" value="NZ_JAFBCP010000001.1"/>
</dbReference>
<evidence type="ECO:0000313" key="1">
    <source>
        <dbReference type="EMBL" id="MBM7816400.1"/>
    </source>
</evidence>
<evidence type="ECO:0000313" key="2">
    <source>
        <dbReference type="Proteomes" id="UP000809290"/>
    </source>
</evidence>
<organism evidence="1 2">
    <name type="scientific">Brevibacterium paucivorans</name>
    <dbReference type="NCBI Taxonomy" id="170994"/>
    <lineage>
        <taxon>Bacteria</taxon>
        <taxon>Bacillati</taxon>
        <taxon>Actinomycetota</taxon>
        <taxon>Actinomycetes</taxon>
        <taxon>Micrococcales</taxon>
        <taxon>Brevibacteriaceae</taxon>
        <taxon>Brevibacterium</taxon>
    </lineage>
</organism>
<proteinExistence type="predicted"/>
<reference evidence="1 2" key="1">
    <citation type="submission" date="2021-01" db="EMBL/GenBank/DDBJ databases">
        <title>Sequencing the genomes of 1000 actinobacteria strains.</title>
        <authorList>
            <person name="Klenk H.-P."/>
        </authorList>
    </citation>
    <scope>NUCLEOTIDE SEQUENCE [LARGE SCALE GENOMIC DNA]</scope>
    <source>
        <strain evidence="1 2">DSM 13657</strain>
    </source>
</reference>
<sequence>MASIDELEKVAKEFAGQLARSLSAFADSNVELRAITYEETQKCVVTNRGKGVSVKAKRGASLTLTVCYTCSWDSENSYLKVLKSSVAVVAGPGAESDPLFRYEVVAL</sequence>
<accession>A0ABS2SKX4</accession>
<comment type="caution">
    <text evidence="1">The sequence shown here is derived from an EMBL/GenBank/DDBJ whole genome shotgun (WGS) entry which is preliminary data.</text>
</comment>
<dbReference type="Proteomes" id="UP000809290">
    <property type="component" value="Unassembled WGS sequence"/>
</dbReference>
<gene>
    <name evidence="1" type="ORF">JOE56_001094</name>
</gene>
<protein>
    <submittedName>
        <fullName evidence="1">Uncharacterized protein</fullName>
    </submittedName>
</protein>
<keyword evidence="2" id="KW-1185">Reference proteome</keyword>
<name>A0ABS2SKX4_9MICO</name>
<dbReference type="EMBL" id="JAFBCP010000001">
    <property type="protein sequence ID" value="MBM7816400.1"/>
    <property type="molecule type" value="Genomic_DNA"/>
</dbReference>